<organism evidence="1 2">
    <name type="scientific">Neofusicoccum parvum</name>
    <dbReference type="NCBI Taxonomy" id="310453"/>
    <lineage>
        <taxon>Eukaryota</taxon>
        <taxon>Fungi</taxon>
        <taxon>Dikarya</taxon>
        <taxon>Ascomycota</taxon>
        <taxon>Pezizomycotina</taxon>
        <taxon>Dothideomycetes</taxon>
        <taxon>Dothideomycetes incertae sedis</taxon>
        <taxon>Botryosphaeriales</taxon>
        <taxon>Botryosphaeriaceae</taxon>
        <taxon>Neofusicoccum</taxon>
    </lineage>
</organism>
<accession>A0ACB5RQ99</accession>
<evidence type="ECO:0000313" key="1">
    <source>
        <dbReference type="EMBL" id="GME22658.1"/>
    </source>
</evidence>
<dbReference type="Proteomes" id="UP001165186">
    <property type="component" value="Unassembled WGS sequence"/>
</dbReference>
<sequence>MNRPLETFETEIEQETPYQTDGGKEAWLVLAANCLMQAPVWGFALAFGVIQEYYESMESGLVGNKSSVTIIGTTTTGILYLTSPLTFTLLTLHPSLRRWCGPLGLLITSGSFLASAFASHVWQLIALQGVSAALGGGLLYAPATLCLDERFARRKGLAYGIMGAAKSGVGVGLPFAASAALQRFGYRATIVGWAVAVTSLAAPLLFVLRPRIPSTAAGAGSTRSSSNRGGPQQQQRDRSVGRLATSPPSPSTSCLRSASFWALQTGNVLQSMGYFLPAAYLPGYATRELALPRATGTLLLALLNAASVFGSVLIGVLCDRVRSTRTVLPVTALPSAAAVLLFWGLAGPRGRNRQQSSSAVLSSSTDNTDGGSTSTGSSSGVALLVVFALAYGFFAGGFSSTWSGVLRELQRENPALDTGLVFGLLNGGRGVGNVVSGPISVALMAARQHGHDRGKAAAATMGSSGESGGGGRGAGGAYGSEYGPMILFTGASALLGAWGWLCQCQCQCRSSPWPSSWWQQRRAALLLLAVPAPPHWRARWSRSCLGGCARRVVAAAAGAWHRRRRRASPAAPARPAAAPRTDQ</sequence>
<evidence type="ECO:0000313" key="2">
    <source>
        <dbReference type="Proteomes" id="UP001165186"/>
    </source>
</evidence>
<gene>
    <name evidence="1" type="primary">g2402</name>
    <name evidence="1" type="ORF">NpPPO83_00002402</name>
</gene>
<dbReference type="EMBL" id="BSXG01000003">
    <property type="protein sequence ID" value="GME22658.1"/>
    <property type="molecule type" value="Genomic_DNA"/>
</dbReference>
<keyword evidence="2" id="KW-1185">Reference proteome</keyword>
<proteinExistence type="predicted"/>
<name>A0ACB5RQ99_9PEZI</name>
<protein>
    <submittedName>
        <fullName evidence="1">Mfs monocarboxylate</fullName>
    </submittedName>
</protein>
<comment type="caution">
    <text evidence="1">The sequence shown here is derived from an EMBL/GenBank/DDBJ whole genome shotgun (WGS) entry which is preliminary data.</text>
</comment>
<reference evidence="1" key="1">
    <citation type="submission" date="2024-09" db="EMBL/GenBank/DDBJ databases">
        <title>Draft Genome Sequences of Neofusicoccum parvum.</title>
        <authorList>
            <person name="Ashida A."/>
            <person name="Camagna M."/>
            <person name="Tanaka A."/>
            <person name="Takemoto D."/>
        </authorList>
    </citation>
    <scope>NUCLEOTIDE SEQUENCE</scope>
    <source>
        <strain evidence="1">PPO83</strain>
    </source>
</reference>